<evidence type="ECO:0000313" key="13">
    <source>
        <dbReference type="EMBL" id="QBM90039.1"/>
    </source>
</evidence>
<feature type="domain" description="Tr-type G" evidence="12">
    <location>
        <begin position="347"/>
        <end position="577"/>
    </location>
</feature>
<dbReference type="GO" id="GO:0003924">
    <property type="term" value="F:GTPase activity"/>
    <property type="evidence" value="ECO:0007669"/>
    <property type="project" value="InterPro"/>
</dbReference>
<name>A0A4P6XSD9_9ASCO</name>
<evidence type="ECO:0000256" key="1">
    <source>
        <dbReference type="ARBA" id="ARBA00004496"/>
    </source>
</evidence>
<keyword evidence="6" id="KW-0648">Protein biosynthesis</keyword>
<feature type="region of interest" description="Disordered" evidence="11">
    <location>
        <begin position="191"/>
        <end position="212"/>
    </location>
</feature>
<gene>
    <name evidence="13" type="primary">MPUL0E02780</name>
    <name evidence="13" type="ORF">METSCH_E02780</name>
</gene>
<evidence type="ECO:0000256" key="6">
    <source>
        <dbReference type="ARBA" id="ARBA00022917"/>
    </source>
</evidence>
<dbReference type="InterPro" id="IPR031157">
    <property type="entry name" value="G_TR_CS"/>
</dbReference>
<dbReference type="InterPro" id="IPR050100">
    <property type="entry name" value="TRAFAC_GTPase_members"/>
</dbReference>
<dbReference type="PROSITE" id="PS51722">
    <property type="entry name" value="G_TR_2"/>
    <property type="match status" value="1"/>
</dbReference>
<dbReference type="Pfam" id="PF22594">
    <property type="entry name" value="GTP-eEF1A_C"/>
    <property type="match status" value="1"/>
</dbReference>
<evidence type="ECO:0000313" key="14">
    <source>
        <dbReference type="Proteomes" id="UP000292447"/>
    </source>
</evidence>
<keyword evidence="13" id="KW-0251">Elongation factor</keyword>
<protein>
    <recommendedName>
        <fullName evidence="10">Elongation factor 1 alpha-like protein</fullName>
    </recommendedName>
</protein>
<dbReference type="GO" id="GO:1990533">
    <property type="term" value="C:Dom34-Hbs1 complex"/>
    <property type="evidence" value="ECO:0007669"/>
    <property type="project" value="UniProtKB-ARBA"/>
</dbReference>
<evidence type="ECO:0000259" key="12">
    <source>
        <dbReference type="PROSITE" id="PS51722"/>
    </source>
</evidence>
<dbReference type="FunFam" id="3.40.50.300:FF:000204">
    <property type="entry name" value="Translation elongation factor Tu"/>
    <property type="match status" value="1"/>
</dbReference>
<keyword evidence="5" id="KW-0378">Hydrolase</keyword>
<comment type="catalytic activity">
    <reaction evidence="8">
        <text>GTP + H2O = GDP + phosphate + H(+)</text>
        <dbReference type="Rhea" id="RHEA:19669"/>
        <dbReference type="ChEBI" id="CHEBI:15377"/>
        <dbReference type="ChEBI" id="CHEBI:15378"/>
        <dbReference type="ChEBI" id="CHEBI:37565"/>
        <dbReference type="ChEBI" id="CHEBI:43474"/>
        <dbReference type="ChEBI" id="CHEBI:58189"/>
    </reaction>
    <physiologicalReaction direction="left-to-right" evidence="8">
        <dbReference type="Rhea" id="RHEA:19670"/>
    </physiologicalReaction>
</comment>
<dbReference type="GO" id="GO:0003746">
    <property type="term" value="F:translation elongation factor activity"/>
    <property type="evidence" value="ECO:0007669"/>
    <property type="project" value="UniProtKB-KW"/>
</dbReference>
<keyword evidence="7" id="KW-0342">GTP-binding</keyword>
<dbReference type="InterPro" id="IPR054696">
    <property type="entry name" value="GTP-eEF1A_C"/>
</dbReference>
<feature type="compositionally biased region" description="Basic and acidic residues" evidence="11">
    <location>
        <begin position="313"/>
        <end position="326"/>
    </location>
</feature>
<accession>A0A4P6XSD9</accession>
<dbReference type="STRING" id="2163413.A0A4P6XSD9"/>
<dbReference type="EMBL" id="CP034460">
    <property type="protein sequence ID" value="QBM90039.1"/>
    <property type="molecule type" value="Genomic_DNA"/>
</dbReference>
<evidence type="ECO:0000256" key="5">
    <source>
        <dbReference type="ARBA" id="ARBA00022801"/>
    </source>
</evidence>
<evidence type="ECO:0000256" key="4">
    <source>
        <dbReference type="ARBA" id="ARBA00022741"/>
    </source>
</evidence>
<dbReference type="PRINTS" id="PR00315">
    <property type="entry name" value="ELONGATNFCT"/>
</dbReference>
<evidence type="ECO:0000256" key="11">
    <source>
        <dbReference type="SAM" id="MobiDB-lite"/>
    </source>
</evidence>
<dbReference type="CDD" id="cd01883">
    <property type="entry name" value="EF1_alpha"/>
    <property type="match status" value="1"/>
</dbReference>
<dbReference type="GO" id="GO:0005737">
    <property type="term" value="C:cytoplasm"/>
    <property type="evidence" value="ECO:0007669"/>
    <property type="project" value="UniProtKB-SubCell"/>
</dbReference>
<dbReference type="InterPro" id="IPR000795">
    <property type="entry name" value="T_Tr_GTP-bd_dom"/>
</dbReference>
<keyword evidence="3" id="KW-0963">Cytoplasm</keyword>
<sequence length="780" mass="85058">MPCFAPFRYFFVFFFKIANTPDDSVQPKMSKLAMLAKLRAGAGALLSVGQNSAQNSPNLANSSSEPEVSAPRKLTGLAALAKTRAAKSGVKSGDFEKETPVLVLKSGLNGGSKLSALASAKSKGISALGQFKVKSNDTATGGDKIQLSRRANGGGVDLRRKLENAKKTHQSGPNQEINPKSVADSEIKQDENADLMDVDSKSVSTDPVHGTKRSAPQISFELSTDLSGILRHPQKCVSVLLFEDSPTKSANTELLSKRRRLSSQLFRAYTNREPDIAKAKSNFSLPSPDDKVLNAQKQAFDQSVKELSLNEKTPQKSEPKPVKKTETKPFKKIDIQQELAQNAHFAKPSASFVIIGHVDAGKSTLMGRILYDLGTVDAKTVNKLVREAEKSGKGSFALAWVMDQTAEERSRGVTIDICATSFETEKVRFTAIDAPGHKDFVPQMIGGVSQADTALLVVDAITGEFEAGFLMDGQTKEHAIIARNLGITNLCVAVNKLDKENWSEARFADIQEQLTQYLTSEEIGFLQTDMSFVPISGLTGCNVVKNDKNVAEFAWYKGPTMIERLEQVSESQNTKPTDSMFERKFNLAINDIYDVTNSEFKVKGKVSLGTVQAGETVVIHPTEDQIQVQALQINGEKADFAVEGQIVLMTFKVQQLKNKSTDDLAIGDIALSVKAAVRSVTEFHAHINTFNMTKPLLVGTPFVLFRNNASVAARVTKVVSTEGKKKKKHLVLRQTAEVIIEILEDRKLPVARFEDNKALGRVVLRREGVTIGAGVITQVE</sequence>
<dbReference type="GO" id="GO:0005525">
    <property type="term" value="F:GTP binding"/>
    <property type="evidence" value="ECO:0007669"/>
    <property type="project" value="UniProtKB-KW"/>
</dbReference>
<keyword evidence="4" id="KW-0547">Nucleotide-binding</keyword>
<dbReference type="InterPro" id="IPR027417">
    <property type="entry name" value="P-loop_NTPase"/>
</dbReference>
<dbReference type="Pfam" id="PF00009">
    <property type="entry name" value="GTP_EFTU"/>
    <property type="match status" value="1"/>
</dbReference>
<dbReference type="SUPFAM" id="SSF50447">
    <property type="entry name" value="Translation proteins"/>
    <property type="match status" value="1"/>
</dbReference>
<evidence type="ECO:0000256" key="8">
    <source>
        <dbReference type="ARBA" id="ARBA00049117"/>
    </source>
</evidence>
<dbReference type="Proteomes" id="UP000292447">
    <property type="component" value="Chromosome V"/>
</dbReference>
<evidence type="ECO:0000256" key="9">
    <source>
        <dbReference type="ARBA" id="ARBA00063537"/>
    </source>
</evidence>
<comment type="subunit">
    <text evidence="9">Component of the Dom34-Hbs1 complex, also named Pelota-HBS1L complex, composed of dom34 and hbs1.</text>
</comment>
<keyword evidence="14" id="KW-1185">Reference proteome</keyword>
<dbReference type="InterPro" id="IPR009000">
    <property type="entry name" value="Transl_B-barrel_sf"/>
</dbReference>
<comment type="similarity">
    <text evidence="2">Belongs to the TRAFAC class translation factor GTPase superfamily. Classic translation factor GTPase family. EF-Tu/EF-1A subfamily.</text>
</comment>
<dbReference type="PANTHER" id="PTHR23115">
    <property type="entry name" value="TRANSLATION FACTOR"/>
    <property type="match status" value="1"/>
</dbReference>
<dbReference type="Gene3D" id="2.40.30.10">
    <property type="entry name" value="Translation factors"/>
    <property type="match status" value="2"/>
</dbReference>
<feature type="region of interest" description="Disordered" evidence="11">
    <location>
        <begin position="305"/>
        <end position="326"/>
    </location>
</feature>
<organism evidence="13 14">
    <name type="scientific">Metschnikowia aff. pulcherrima</name>
    <dbReference type="NCBI Taxonomy" id="2163413"/>
    <lineage>
        <taxon>Eukaryota</taxon>
        <taxon>Fungi</taxon>
        <taxon>Dikarya</taxon>
        <taxon>Ascomycota</taxon>
        <taxon>Saccharomycotina</taxon>
        <taxon>Pichiomycetes</taxon>
        <taxon>Metschnikowiaceae</taxon>
        <taxon>Metschnikowia</taxon>
    </lineage>
</organism>
<evidence type="ECO:0000256" key="2">
    <source>
        <dbReference type="ARBA" id="ARBA00007249"/>
    </source>
</evidence>
<dbReference type="PROSITE" id="PS00301">
    <property type="entry name" value="G_TR_1"/>
    <property type="match status" value="1"/>
</dbReference>
<dbReference type="InterPro" id="IPR009001">
    <property type="entry name" value="Transl_elong_EF1A/Init_IF2_C"/>
</dbReference>
<evidence type="ECO:0000256" key="10">
    <source>
        <dbReference type="ARBA" id="ARBA00074866"/>
    </source>
</evidence>
<comment type="subcellular location">
    <subcellularLocation>
        <location evidence="1">Cytoplasm</location>
    </subcellularLocation>
</comment>
<dbReference type="SUPFAM" id="SSF50465">
    <property type="entry name" value="EF-Tu/eEF-1alpha/eIF2-gamma C-terminal domain"/>
    <property type="match status" value="1"/>
</dbReference>
<proteinExistence type="inferred from homology"/>
<dbReference type="AlphaFoldDB" id="A0A4P6XSD9"/>
<reference evidence="14" key="1">
    <citation type="submission" date="2019-03" db="EMBL/GenBank/DDBJ databases">
        <title>Snf2 controls pulcherriminic acid biosynthesis and connects pigmentation and antifungal activity of the yeast Metschnikowia pulcherrima.</title>
        <authorList>
            <person name="Gore-Lloyd D."/>
            <person name="Sumann I."/>
            <person name="Brachmann A.O."/>
            <person name="Schneeberger K."/>
            <person name="Ortiz-Merino R.A."/>
            <person name="Moreno-Beltran M."/>
            <person name="Schlaefli M."/>
            <person name="Kirner P."/>
            <person name="Santos Kron A."/>
            <person name="Wolfe K.H."/>
            <person name="Piel J."/>
            <person name="Ahrens C.H."/>
            <person name="Henk D."/>
            <person name="Freimoser F.M."/>
        </authorList>
    </citation>
    <scope>NUCLEOTIDE SEQUENCE [LARGE SCALE GENOMIC DNA]</scope>
    <source>
        <strain evidence="14">APC 1.2</strain>
    </source>
</reference>
<dbReference type="SUPFAM" id="SSF52540">
    <property type="entry name" value="P-loop containing nucleoside triphosphate hydrolases"/>
    <property type="match status" value="1"/>
</dbReference>
<dbReference type="Gene3D" id="3.40.50.300">
    <property type="entry name" value="P-loop containing nucleotide triphosphate hydrolases"/>
    <property type="match status" value="1"/>
</dbReference>
<evidence type="ECO:0000256" key="3">
    <source>
        <dbReference type="ARBA" id="ARBA00022490"/>
    </source>
</evidence>
<evidence type="ECO:0000256" key="7">
    <source>
        <dbReference type="ARBA" id="ARBA00023134"/>
    </source>
</evidence>